<feature type="compositionally biased region" description="Polar residues" evidence="1">
    <location>
        <begin position="351"/>
        <end position="360"/>
    </location>
</feature>
<feature type="compositionally biased region" description="Low complexity" evidence="1">
    <location>
        <begin position="361"/>
        <end position="374"/>
    </location>
</feature>
<protein>
    <recommendedName>
        <fullName evidence="2">Heterokaryon incompatibility domain-containing protein</fullName>
    </recommendedName>
</protein>
<accession>A0ABR3T2W1</accession>
<organism evidence="3 4">
    <name type="scientific">Diplodia intermedia</name>
    <dbReference type="NCBI Taxonomy" id="856260"/>
    <lineage>
        <taxon>Eukaryota</taxon>
        <taxon>Fungi</taxon>
        <taxon>Dikarya</taxon>
        <taxon>Ascomycota</taxon>
        <taxon>Pezizomycotina</taxon>
        <taxon>Dothideomycetes</taxon>
        <taxon>Dothideomycetes incertae sedis</taxon>
        <taxon>Botryosphaeriales</taxon>
        <taxon>Botryosphaeriaceae</taxon>
        <taxon>Diplodia</taxon>
    </lineage>
</organism>
<evidence type="ECO:0000313" key="3">
    <source>
        <dbReference type="EMBL" id="KAL1633867.1"/>
    </source>
</evidence>
<dbReference type="PANTHER" id="PTHR33112">
    <property type="entry name" value="DOMAIN PROTEIN, PUTATIVE-RELATED"/>
    <property type="match status" value="1"/>
</dbReference>
<comment type="caution">
    <text evidence="3">The sequence shown here is derived from an EMBL/GenBank/DDBJ whole genome shotgun (WGS) entry which is preliminary data.</text>
</comment>
<keyword evidence="4" id="KW-1185">Reference proteome</keyword>
<dbReference type="EMBL" id="JAKEKT020000144">
    <property type="protein sequence ID" value="KAL1633867.1"/>
    <property type="molecule type" value="Genomic_DNA"/>
</dbReference>
<evidence type="ECO:0000259" key="2">
    <source>
        <dbReference type="Pfam" id="PF06985"/>
    </source>
</evidence>
<evidence type="ECO:0000313" key="4">
    <source>
        <dbReference type="Proteomes" id="UP001521184"/>
    </source>
</evidence>
<reference evidence="3 4" key="1">
    <citation type="journal article" date="2023" name="Plant Dis.">
        <title>First Report of Diplodia intermedia Causing Canker and Dieback Diseases on Apple Trees in Canada.</title>
        <authorList>
            <person name="Ellouze W."/>
            <person name="Ilyukhin E."/>
            <person name="Sulman M."/>
            <person name="Ali S."/>
        </authorList>
    </citation>
    <scope>NUCLEOTIDE SEQUENCE [LARGE SCALE GENOMIC DNA]</scope>
    <source>
        <strain evidence="3 4">M45-28</strain>
    </source>
</reference>
<feature type="region of interest" description="Disordered" evidence="1">
    <location>
        <begin position="351"/>
        <end position="374"/>
    </location>
</feature>
<gene>
    <name evidence="3" type="ORF">SLS58_010923</name>
</gene>
<dbReference type="PANTHER" id="PTHR33112:SF16">
    <property type="entry name" value="HETEROKARYON INCOMPATIBILITY DOMAIN-CONTAINING PROTEIN"/>
    <property type="match status" value="1"/>
</dbReference>
<dbReference type="InterPro" id="IPR010730">
    <property type="entry name" value="HET"/>
</dbReference>
<evidence type="ECO:0000256" key="1">
    <source>
        <dbReference type="SAM" id="MobiDB-lite"/>
    </source>
</evidence>
<dbReference type="Proteomes" id="UP001521184">
    <property type="component" value="Unassembled WGS sequence"/>
</dbReference>
<name>A0ABR3T2W1_9PEZI</name>
<dbReference type="Pfam" id="PF06985">
    <property type="entry name" value="HET"/>
    <property type="match status" value="1"/>
</dbReference>
<proteinExistence type="predicted"/>
<sequence>MASKVIKSRRPHLAVERSWLYRCLGKHKICEQNLSSNEPPRRLVQLATNGYGGLRPRLVDTRKQRYGNWRWCCLSYCWGGDQPVKATNATIQPFQDEIPVEKLPKTIYDAMAAAQEIGMAYIWIDCLCIIQDDELDKAWEISRMPWIYHSAVFTIAVSSAASCTEGFLAGDQEDDASKRTRRFHLNVKCSSTGAAGEFAITEGRQFDSMSDPLYGRGWAFQEYVLSTRVIEFSSAWTAWHCAARFETDQGFHSEDAGYFSSLFAGFSRSPDRLEKIPRGLRWSAAVEHYTRRSLSCPQDKLPAISAIAQILSRGGGDGDGDDKYHAGLWASDLPWNLLWRRQTAVDDHNPFSTTRAGSDNPTTTTTTTTPTLLLHPRPHRYRAPSWSWASVDGAVVTSSAAHEQAITDGWERVASIAECVSTPRNAFAPFGEVAAAYLCVRGRVREARWCLRYEEPLRFAGNDKNPVKHALAVRDAVEDGRWWWPTSANAAGAAAVGDAKDGDDVACLDLALRDGKESEGLVLRPQSERVNGYPTYRRVGFCRLRYRRGGFFQGSQEDWICIV</sequence>
<feature type="domain" description="Heterokaryon incompatibility" evidence="2">
    <location>
        <begin position="72"/>
        <end position="222"/>
    </location>
</feature>